<dbReference type="InterPro" id="IPR008949">
    <property type="entry name" value="Isoprenoid_synthase_dom_sf"/>
</dbReference>
<keyword evidence="3 6" id="KW-0808">Transferase</keyword>
<dbReference type="InterPro" id="IPR000092">
    <property type="entry name" value="Polyprenyl_synt"/>
</dbReference>
<comment type="cofactor">
    <cofactor evidence="1">
        <name>Mg(2+)</name>
        <dbReference type="ChEBI" id="CHEBI:18420"/>
    </cofactor>
</comment>
<evidence type="ECO:0000256" key="6">
    <source>
        <dbReference type="RuleBase" id="RU004466"/>
    </source>
</evidence>
<evidence type="ECO:0000256" key="4">
    <source>
        <dbReference type="ARBA" id="ARBA00022723"/>
    </source>
</evidence>
<dbReference type="GO" id="GO:0016853">
    <property type="term" value="F:isomerase activity"/>
    <property type="evidence" value="ECO:0007669"/>
    <property type="project" value="UniProtKB-KW"/>
</dbReference>
<evidence type="ECO:0000256" key="2">
    <source>
        <dbReference type="ARBA" id="ARBA00006706"/>
    </source>
</evidence>
<dbReference type="eggNOG" id="COG0142">
    <property type="taxonomic scope" value="Bacteria"/>
</dbReference>
<evidence type="ECO:0000256" key="1">
    <source>
        <dbReference type="ARBA" id="ARBA00001946"/>
    </source>
</evidence>
<reference evidence="7 8" key="1">
    <citation type="submission" date="2012-02" db="EMBL/GenBank/DDBJ databases">
        <title>Whole genome shotgun sequence of Mobilicoccus pelagius NBRC 104925.</title>
        <authorList>
            <person name="Yoshida Y."/>
            <person name="Hosoyama A."/>
            <person name="Tsuchikane K."/>
            <person name="Katsumata H."/>
            <person name="Yamazaki S."/>
            <person name="Fujita N."/>
        </authorList>
    </citation>
    <scope>NUCLEOTIDE SEQUENCE [LARGE SCALE GENOMIC DNA]</scope>
    <source>
        <strain evidence="7 8">NBRC 104925</strain>
    </source>
</reference>
<keyword evidence="7" id="KW-0413">Isomerase</keyword>
<evidence type="ECO:0000313" key="7">
    <source>
        <dbReference type="EMBL" id="GAB49775.1"/>
    </source>
</evidence>
<accession>H5UVL7</accession>
<dbReference type="STRING" id="1089455.MOPEL_135_00130"/>
<dbReference type="Pfam" id="PF00348">
    <property type="entry name" value="polyprenyl_synt"/>
    <property type="match status" value="1"/>
</dbReference>
<sequence>MSGTTPERTVGVHGSWATGERIDRLVEAFVPAVLATIDDALARSGAAQHEAVAGLPPSSLDAATRLERIIDDLVRAGGKFIRPRVVQLGFLARVTSTHHTGDGPDPVELIDSSTCSDLAHLAAAVELLHVFGLLQDDVMDEAATRRGRPTAHVDVARRVGLDEGAAATPAGGGRARRFGESIAVLAGDLAFALAQQQVRGLPPSVLAAWDALVVELVHGQRLDVVFAEEGRFDAASTRRVAERKSAAYTITRPLELGALLAAPDEPCPEWLSTFGHHVGEAFALADDILGVWGEPHVTGKPVGDDIAQRKPTIVLGLAEQELDGQVSATLGADRSPDESEIRDLVAAMDAAGVRAIAEAELDRHVDDALTALADRTHPRVRAALTGLARSVARRHH</sequence>
<name>H5UVL7_9MICO</name>
<dbReference type="EMBL" id="BAFE01000094">
    <property type="protein sequence ID" value="GAB49775.1"/>
    <property type="molecule type" value="Genomic_DNA"/>
</dbReference>
<comment type="similarity">
    <text evidence="2 6">Belongs to the FPP/GGPP synthase family.</text>
</comment>
<dbReference type="PANTHER" id="PTHR12001:SF85">
    <property type="entry name" value="SHORT CHAIN ISOPRENYL DIPHOSPHATE SYNTHASE"/>
    <property type="match status" value="1"/>
</dbReference>
<evidence type="ECO:0000256" key="3">
    <source>
        <dbReference type="ARBA" id="ARBA00022679"/>
    </source>
</evidence>
<keyword evidence="4" id="KW-0479">Metal-binding</keyword>
<dbReference type="PANTHER" id="PTHR12001">
    <property type="entry name" value="GERANYLGERANYL PYROPHOSPHATE SYNTHASE"/>
    <property type="match status" value="1"/>
</dbReference>
<dbReference type="Proteomes" id="UP000004367">
    <property type="component" value="Unassembled WGS sequence"/>
</dbReference>
<dbReference type="CDD" id="cd00685">
    <property type="entry name" value="Trans_IPPS_HT"/>
    <property type="match status" value="1"/>
</dbReference>
<keyword evidence="5" id="KW-0460">Magnesium</keyword>
<dbReference type="Gene3D" id="1.10.600.10">
    <property type="entry name" value="Farnesyl Diphosphate Synthase"/>
    <property type="match status" value="1"/>
</dbReference>
<organism evidence="7 8">
    <name type="scientific">Mobilicoccus pelagius NBRC 104925</name>
    <dbReference type="NCBI Taxonomy" id="1089455"/>
    <lineage>
        <taxon>Bacteria</taxon>
        <taxon>Bacillati</taxon>
        <taxon>Actinomycetota</taxon>
        <taxon>Actinomycetes</taxon>
        <taxon>Micrococcales</taxon>
        <taxon>Dermatophilaceae</taxon>
        <taxon>Mobilicoccus</taxon>
    </lineage>
</organism>
<dbReference type="SFLD" id="SFLDS00005">
    <property type="entry name" value="Isoprenoid_Synthase_Type_I"/>
    <property type="match status" value="1"/>
</dbReference>
<proteinExistence type="inferred from homology"/>
<evidence type="ECO:0000256" key="5">
    <source>
        <dbReference type="ARBA" id="ARBA00022842"/>
    </source>
</evidence>
<dbReference type="GO" id="GO:0008299">
    <property type="term" value="P:isoprenoid biosynthetic process"/>
    <property type="evidence" value="ECO:0007669"/>
    <property type="project" value="InterPro"/>
</dbReference>
<dbReference type="RefSeq" id="WP_009483618.1">
    <property type="nucleotide sequence ID" value="NZ_BAFE01000094.1"/>
</dbReference>
<protein>
    <submittedName>
        <fullName evidence="7">Putative isopentenyl-diphosphate delta-isomerase/polyprenyl diphosphate synthase</fullName>
    </submittedName>
</protein>
<dbReference type="PROSITE" id="PS00723">
    <property type="entry name" value="POLYPRENYL_SYNTHASE_1"/>
    <property type="match status" value="1"/>
</dbReference>
<comment type="caution">
    <text evidence="7">The sequence shown here is derived from an EMBL/GenBank/DDBJ whole genome shotgun (WGS) entry which is preliminary data.</text>
</comment>
<dbReference type="InterPro" id="IPR033749">
    <property type="entry name" value="Polyprenyl_synt_CS"/>
</dbReference>
<dbReference type="GO" id="GO:0004659">
    <property type="term" value="F:prenyltransferase activity"/>
    <property type="evidence" value="ECO:0007669"/>
    <property type="project" value="InterPro"/>
</dbReference>
<dbReference type="SUPFAM" id="SSF48576">
    <property type="entry name" value="Terpenoid synthases"/>
    <property type="match status" value="1"/>
</dbReference>
<keyword evidence="8" id="KW-1185">Reference proteome</keyword>
<gene>
    <name evidence="7" type="ORF">MOPEL_135_00130</name>
</gene>
<dbReference type="GO" id="GO:0046872">
    <property type="term" value="F:metal ion binding"/>
    <property type="evidence" value="ECO:0007669"/>
    <property type="project" value="UniProtKB-KW"/>
</dbReference>
<dbReference type="AlphaFoldDB" id="H5UVL7"/>
<evidence type="ECO:0000313" key="8">
    <source>
        <dbReference type="Proteomes" id="UP000004367"/>
    </source>
</evidence>